<evidence type="ECO:0000313" key="3">
    <source>
        <dbReference type="Proteomes" id="UP000244037"/>
    </source>
</evidence>
<dbReference type="SUPFAM" id="SSF56112">
    <property type="entry name" value="Protein kinase-like (PK-like)"/>
    <property type="match status" value="1"/>
</dbReference>
<evidence type="ECO:0000313" key="2">
    <source>
        <dbReference type="EMBL" id="PTW44286.1"/>
    </source>
</evidence>
<protein>
    <submittedName>
        <fullName evidence="2">Aminoglycoside phosphotransferase (APT) family kinase protein</fullName>
    </submittedName>
</protein>
<dbReference type="AlphaFoldDB" id="A0A8E3AQ87"/>
<proteinExistence type="predicted"/>
<keyword evidence="2" id="KW-0808">Transferase</keyword>
<dbReference type="Pfam" id="PF01636">
    <property type="entry name" value="APH"/>
    <property type="match status" value="1"/>
</dbReference>
<keyword evidence="2" id="KW-0418">Kinase</keyword>
<dbReference type="Proteomes" id="UP000244037">
    <property type="component" value="Unassembled WGS sequence"/>
</dbReference>
<dbReference type="EMBL" id="QAYC01000017">
    <property type="protein sequence ID" value="PTW44286.1"/>
    <property type="molecule type" value="Genomic_DNA"/>
</dbReference>
<reference evidence="2 3" key="1">
    <citation type="submission" date="2018-04" db="EMBL/GenBank/DDBJ databases">
        <title>Genomic Encyclopedia of Archaeal and Bacterial Type Strains, Phase II (KMG-II): from individual species to whole genera.</title>
        <authorList>
            <person name="Goeker M."/>
        </authorList>
    </citation>
    <scope>NUCLEOTIDE SEQUENCE [LARGE SCALE GENOMIC DNA]</scope>
    <source>
        <strain evidence="2 3">DSM 19783</strain>
    </source>
</reference>
<dbReference type="InterPro" id="IPR002575">
    <property type="entry name" value="Aminoglycoside_PTrfase"/>
</dbReference>
<accession>A0A8E3AQ87</accession>
<organism evidence="2 3">
    <name type="scientific">Rhodovulum kholense</name>
    <dbReference type="NCBI Taxonomy" id="453584"/>
    <lineage>
        <taxon>Bacteria</taxon>
        <taxon>Pseudomonadati</taxon>
        <taxon>Pseudomonadota</taxon>
        <taxon>Alphaproteobacteria</taxon>
        <taxon>Rhodobacterales</taxon>
        <taxon>Paracoccaceae</taxon>
        <taxon>Rhodovulum</taxon>
    </lineage>
</organism>
<feature type="domain" description="Aminoglycoside phosphotransferase" evidence="1">
    <location>
        <begin position="61"/>
        <end position="213"/>
    </location>
</feature>
<gene>
    <name evidence="2" type="ORF">C8N38_11720</name>
</gene>
<name>A0A8E3AQ87_9RHOB</name>
<sequence>MTRNIFGLEYLLNATPEVQEIQARRPGIARFAIERVTETDARKAVFIGRYDGHPAELTLLRGPKGPERARALRRDLQRLALHMGHGPFRVPPLVAAWPGEGLLVQRLIEGRPMSQALVGPGRDEMIGRAGGWLAHLVSTERRQLSFGGRYWLRRRGEELAAKRTGRTDRRLADALSNRLEALLATVAGRPITQARCHGDFQPRNLLLGDGAVYGLALGDPGWMPLVRDIARFLVALRVVHPRKEDGEIRFGIHGADLDALLAQIAAVSARERALHLPFFIGVELAGAFALCPPDLPEAEALREAIGHFLGGSGPPTL</sequence>
<dbReference type="GO" id="GO:0016301">
    <property type="term" value="F:kinase activity"/>
    <property type="evidence" value="ECO:0007669"/>
    <property type="project" value="UniProtKB-KW"/>
</dbReference>
<comment type="caution">
    <text evidence="2">The sequence shown here is derived from an EMBL/GenBank/DDBJ whole genome shotgun (WGS) entry which is preliminary data.</text>
</comment>
<dbReference type="RefSeq" id="WP_108028438.1">
    <property type="nucleotide sequence ID" value="NZ_QAYC01000017.1"/>
</dbReference>
<evidence type="ECO:0000259" key="1">
    <source>
        <dbReference type="Pfam" id="PF01636"/>
    </source>
</evidence>
<keyword evidence="3" id="KW-1185">Reference proteome</keyword>
<dbReference type="InterPro" id="IPR011009">
    <property type="entry name" value="Kinase-like_dom_sf"/>
</dbReference>
<dbReference type="OrthoDB" id="7817715at2"/>